<organism evidence="1 2">
    <name type="scientific">Acinetobacter tandoii DSM 14970 = CIP 107469</name>
    <dbReference type="NCBI Taxonomy" id="1120927"/>
    <lineage>
        <taxon>Bacteria</taxon>
        <taxon>Pseudomonadati</taxon>
        <taxon>Pseudomonadota</taxon>
        <taxon>Gammaproteobacteria</taxon>
        <taxon>Moraxellales</taxon>
        <taxon>Moraxellaceae</taxon>
        <taxon>Acinetobacter</taxon>
    </lineage>
</organism>
<sequence>MNLRRPKTRSRFKPGQVVRLDGWAYRVAATMRIDNCEIVHVYAKFRWSFGPDISARTVTAKQLVLMRGAA</sequence>
<comment type="caution">
    <text evidence="1">The sequence shown here is derived from an EMBL/GenBank/DDBJ whole genome shotgun (WGS) entry which is preliminary data.</text>
</comment>
<evidence type="ECO:0000313" key="2">
    <source>
        <dbReference type="Proteomes" id="UP000016201"/>
    </source>
</evidence>
<protein>
    <submittedName>
        <fullName evidence="1">Uncharacterized protein</fullName>
    </submittedName>
</protein>
<dbReference type="AlphaFoldDB" id="R9B167"/>
<name>R9B167_9GAMM</name>
<dbReference type="OrthoDB" id="6697195at2"/>
<dbReference type="PATRIC" id="fig|1120927.3.peg.1486"/>
<keyword evidence="2" id="KW-1185">Reference proteome</keyword>
<proteinExistence type="predicted"/>
<evidence type="ECO:0000313" key="1">
    <source>
        <dbReference type="EMBL" id="EOR08178.1"/>
    </source>
</evidence>
<gene>
    <name evidence="1" type="ORF">I593_01533</name>
</gene>
<dbReference type="RefSeq" id="WP_016166618.1">
    <property type="nucleotide sequence ID" value="NZ_JHZG01000011.1"/>
</dbReference>
<dbReference type="EMBL" id="AQFM01000036">
    <property type="protein sequence ID" value="EOR08178.1"/>
    <property type="molecule type" value="Genomic_DNA"/>
</dbReference>
<reference evidence="1 2" key="1">
    <citation type="submission" date="2013-03" db="EMBL/GenBank/DDBJ databases">
        <title>The Genome Sequence of Acinetobacter tandoii CIP 107469.</title>
        <authorList>
            <consortium name="The Broad Institute Genome Sequencing Platform"/>
            <consortium name="The Broad Institute Genome Sequencing Center for Infectious Disease"/>
            <person name="Cerqueira G."/>
            <person name="Feldgarden M."/>
            <person name="Courvalin P."/>
            <person name="Perichon B."/>
            <person name="Grillot-Courvalin C."/>
            <person name="Clermont D."/>
            <person name="Rocha E."/>
            <person name="Yoon E.-J."/>
            <person name="Nemec A."/>
            <person name="Walker B."/>
            <person name="Young S.K."/>
            <person name="Zeng Q."/>
            <person name="Gargeya S."/>
            <person name="Fitzgerald M."/>
            <person name="Haas B."/>
            <person name="Abouelleil A."/>
            <person name="Alvarado L."/>
            <person name="Arachchi H.M."/>
            <person name="Berlin A.M."/>
            <person name="Chapman S.B."/>
            <person name="Dewar J."/>
            <person name="Goldberg J."/>
            <person name="Griggs A."/>
            <person name="Gujja S."/>
            <person name="Hansen M."/>
            <person name="Howarth C."/>
            <person name="Imamovic A."/>
            <person name="Larimer J."/>
            <person name="McCowan C."/>
            <person name="Murphy C."/>
            <person name="Neiman D."/>
            <person name="Pearson M."/>
            <person name="Priest M."/>
            <person name="Roberts A."/>
            <person name="Saif S."/>
            <person name="Shea T."/>
            <person name="Sisk P."/>
            <person name="Sykes S."/>
            <person name="Wortman J."/>
            <person name="Nusbaum C."/>
            <person name="Birren B."/>
        </authorList>
    </citation>
    <scope>NUCLEOTIDE SEQUENCE [LARGE SCALE GENOMIC DNA]</scope>
    <source>
        <strain evidence="1 2">CIP 107469</strain>
    </source>
</reference>
<accession>R9B167</accession>
<dbReference type="Proteomes" id="UP000016201">
    <property type="component" value="Unassembled WGS sequence"/>
</dbReference>